<dbReference type="EMBL" id="JACIBY010000029">
    <property type="protein sequence ID" value="MBB3842205.1"/>
    <property type="molecule type" value="Genomic_DNA"/>
</dbReference>
<comment type="caution">
    <text evidence="1">The sequence shown here is derived from an EMBL/GenBank/DDBJ whole genome shotgun (WGS) entry which is preliminary data.</text>
</comment>
<reference evidence="1 2" key="1">
    <citation type="submission" date="2020-08" db="EMBL/GenBank/DDBJ databases">
        <title>Genomic Encyclopedia of Type Strains, Phase IV (KMG-IV): sequencing the most valuable type-strain genomes for metagenomic binning, comparative biology and taxonomic classification.</title>
        <authorList>
            <person name="Goeker M."/>
        </authorList>
    </citation>
    <scope>NUCLEOTIDE SEQUENCE [LARGE SCALE GENOMIC DNA]</scope>
    <source>
        <strain evidence="1 2">DSM 17976</strain>
    </source>
</reference>
<dbReference type="AlphaFoldDB" id="A0A7W6ETT9"/>
<dbReference type="RefSeq" id="WP_183980411.1">
    <property type="nucleotide sequence ID" value="NZ_JACIBY010000029.1"/>
</dbReference>
<evidence type="ECO:0000313" key="1">
    <source>
        <dbReference type="EMBL" id="MBB3842205.1"/>
    </source>
</evidence>
<organism evidence="1 2">
    <name type="scientific">Runella defluvii</name>
    <dbReference type="NCBI Taxonomy" id="370973"/>
    <lineage>
        <taxon>Bacteria</taxon>
        <taxon>Pseudomonadati</taxon>
        <taxon>Bacteroidota</taxon>
        <taxon>Cytophagia</taxon>
        <taxon>Cytophagales</taxon>
        <taxon>Spirosomataceae</taxon>
        <taxon>Runella</taxon>
    </lineage>
</organism>
<protein>
    <submittedName>
        <fullName evidence="1">Uncharacterized protein</fullName>
    </submittedName>
</protein>
<keyword evidence="2" id="KW-1185">Reference proteome</keyword>
<sequence length="90" mass="10072">MKNFRISYVDGGVSGEITIKAINRGSARAAFRQKFGSAKVEKMEEIITEAQKVIQKAVTENVLTFGIQKSLQLGYNDLPLFKDTNQTELF</sequence>
<gene>
    <name evidence="1" type="ORF">FHS57_006236</name>
</gene>
<proteinExistence type="predicted"/>
<name>A0A7W6ETT9_9BACT</name>
<accession>A0A7W6ETT9</accession>
<evidence type="ECO:0000313" key="2">
    <source>
        <dbReference type="Proteomes" id="UP000541352"/>
    </source>
</evidence>
<dbReference type="Proteomes" id="UP000541352">
    <property type="component" value="Unassembled WGS sequence"/>
</dbReference>